<accession>A0A4D4LSF6</accession>
<evidence type="ECO:0000313" key="3">
    <source>
        <dbReference type="EMBL" id="GDY61358.1"/>
    </source>
</evidence>
<dbReference type="Pfam" id="PF12706">
    <property type="entry name" value="Lactamase_B_2"/>
    <property type="match status" value="1"/>
</dbReference>
<organism evidence="3 4">
    <name type="scientific">Streptomyces avermitilis</name>
    <dbReference type="NCBI Taxonomy" id="33903"/>
    <lineage>
        <taxon>Bacteria</taxon>
        <taxon>Bacillati</taxon>
        <taxon>Actinomycetota</taxon>
        <taxon>Actinomycetes</taxon>
        <taxon>Kitasatosporales</taxon>
        <taxon>Streptomycetaceae</taxon>
        <taxon>Streptomyces</taxon>
    </lineage>
</organism>
<dbReference type="InterPro" id="IPR036866">
    <property type="entry name" value="RibonucZ/Hydroxyglut_hydro"/>
</dbReference>
<dbReference type="Gene3D" id="3.60.15.10">
    <property type="entry name" value="Ribonuclease Z/Hydroxyacylglutathione hydrolase-like"/>
    <property type="match status" value="1"/>
</dbReference>
<feature type="region of interest" description="Disordered" evidence="1">
    <location>
        <begin position="374"/>
        <end position="423"/>
    </location>
</feature>
<dbReference type="PANTHER" id="PTHR15032:SF4">
    <property type="entry name" value="N-ACYL-PHOSPHATIDYLETHANOLAMINE-HYDROLYZING PHOSPHOLIPASE D"/>
    <property type="match status" value="1"/>
</dbReference>
<dbReference type="Proteomes" id="UP000302139">
    <property type="component" value="Unassembled WGS sequence"/>
</dbReference>
<dbReference type="EMBL" id="BJHX01000001">
    <property type="protein sequence ID" value="GDY61358.1"/>
    <property type="molecule type" value="Genomic_DNA"/>
</dbReference>
<dbReference type="PANTHER" id="PTHR15032">
    <property type="entry name" value="N-ACYL-PHOSPHATIDYLETHANOLAMINE-HYDROLYZING PHOSPHOLIPASE D"/>
    <property type="match status" value="1"/>
</dbReference>
<dbReference type="AlphaFoldDB" id="A0A4D4LSF6"/>
<dbReference type="GO" id="GO:0005737">
    <property type="term" value="C:cytoplasm"/>
    <property type="evidence" value="ECO:0007669"/>
    <property type="project" value="TreeGrafter"/>
</dbReference>
<reference evidence="3 4" key="1">
    <citation type="submission" date="2019-04" db="EMBL/GenBank/DDBJ databases">
        <title>Draft genome sequences of Streptomyces avermitilis NBRC 14893.</title>
        <authorList>
            <person name="Komaki H."/>
            <person name="Tamura T."/>
            <person name="Hosoyama A."/>
        </authorList>
    </citation>
    <scope>NUCLEOTIDE SEQUENCE [LARGE SCALE GENOMIC DNA]</scope>
    <source>
        <strain evidence="3 4">NBRC 14893</strain>
    </source>
</reference>
<evidence type="ECO:0000259" key="2">
    <source>
        <dbReference type="Pfam" id="PF12706"/>
    </source>
</evidence>
<feature type="domain" description="Metallo-beta-lactamase" evidence="2">
    <location>
        <begin position="114"/>
        <end position="314"/>
    </location>
</feature>
<sequence>MTGFRLPSSGLRAVRPAAFGADPSGERLERIRRSPNFVDGSFVNPEGTRTRPAGGSTLELAKVFLRKEERTRRSPAGTVPVHPTTFADLARPPASGLRLTWMGHSSVLAEIDGHRVLFDPVWGERCSPFDFVGPKRLHPVPLPLAALGPVDVVVISHDHYDHLDLPTIKALAGTDTVFAVPLGVGAHLEHWGVSPDRLRELDWNESTKVGGISLTATPARHFCGRGLRNVQHTLWASWAVAGDTHRIYHSGDTGYFGGFKDIGAEHGPFDATMIQIGAFSEFWPDIHMTPEEGMRAHLDLQGGRPGGVMLPIHWATFNLAPHPWVEPGEGTITAARAAGARIALPRPGEPFEPTAETVPSEPWWRGVAVTPQGGWPAVGPIPGDTPRDIPRAPWRAPESRRPSPRAESPAPRAGNPIDGEGRGAQCSSALAVCSRPLLISSDRFGTSGERGSGGVIGLLCDASYQSGTLAMGLCQLPTAHDALPTTVSCRRATQGRFFRLSRPTPRWRMPESR</sequence>
<name>A0A4D4LSF6_STRAX</name>
<dbReference type="SUPFAM" id="SSF56281">
    <property type="entry name" value="Metallo-hydrolase/oxidoreductase"/>
    <property type="match status" value="1"/>
</dbReference>
<dbReference type="InterPro" id="IPR001279">
    <property type="entry name" value="Metallo-B-lactamas"/>
</dbReference>
<proteinExistence type="predicted"/>
<protein>
    <recommendedName>
        <fullName evidence="2">Metallo-beta-lactamase domain-containing protein</fullName>
    </recommendedName>
</protein>
<comment type="caution">
    <text evidence="3">The sequence shown here is derived from an EMBL/GenBank/DDBJ whole genome shotgun (WGS) entry which is preliminary data.</text>
</comment>
<evidence type="ECO:0000256" key="1">
    <source>
        <dbReference type="SAM" id="MobiDB-lite"/>
    </source>
</evidence>
<gene>
    <name evidence="3" type="ORF">SAV14893_007510</name>
</gene>
<evidence type="ECO:0000313" key="4">
    <source>
        <dbReference type="Proteomes" id="UP000302139"/>
    </source>
</evidence>